<keyword evidence="2" id="KW-0812">Transmembrane</keyword>
<dbReference type="Proteomes" id="UP001165122">
    <property type="component" value="Unassembled WGS sequence"/>
</dbReference>
<comment type="caution">
    <text evidence="3">The sequence shown here is derived from an EMBL/GenBank/DDBJ whole genome shotgun (WGS) entry which is preliminary data.</text>
</comment>
<feature type="transmembrane region" description="Helical" evidence="2">
    <location>
        <begin position="77"/>
        <end position="97"/>
    </location>
</feature>
<protein>
    <submittedName>
        <fullName evidence="3">Uncharacterized protein</fullName>
    </submittedName>
</protein>
<dbReference type="OrthoDB" id="10497036at2759"/>
<gene>
    <name evidence="3" type="ORF">TrLO_g12673</name>
</gene>
<proteinExistence type="predicted"/>
<evidence type="ECO:0000256" key="1">
    <source>
        <dbReference type="SAM" id="MobiDB-lite"/>
    </source>
</evidence>
<dbReference type="AlphaFoldDB" id="A0A9W7E3L4"/>
<feature type="region of interest" description="Disordered" evidence="1">
    <location>
        <begin position="1"/>
        <end position="39"/>
    </location>
</feature>
<keyword evidence="2" id="KW-1133">Transmembrane helix</keyword>
<sequence>MSRMAPQPPIVLEEDEEEESSEEEPNPAPEQLNVNVNESGPAEREVVLNSLAQEQLNTSPPLSPSISSAPELVTEYATVYSVLMACITTSLAALYAYYAHSGDDKVWQFWQFIILPINITAMAISFALKPRREDLAYKIFLYLQFFVFAILSQFLLIVGDRFARTSIIRIFYSAPLWSILLAVGMTCRSYVAKLSDEDLSKFLTEDVVMGSVLVGLGQLAFLMFASIQCHGNADDWRQCNRTLLSQAGLSGMVTLFTIIKLASGVVPKRILEKHVISLKKVLAMDLNAEEASQFFGLAIAAGCALYPLGNYGAEGDFSDEAEKYAAYIVPSIGTSCLFLRRSGNWSPSEEK</sequence>
<name>A0A9W7E3L4_9STRA</name>
<evidence type="ECO:0000313" key="4">
    <source>
        <dbReference type="Proteomes" id="UP001165122"/>
    </source>
</evidence>
<reference evidence="4" key="1">
    <citation type="journal article" date="2023" name="Commun. Biol.">
        <title>Genome analysis of Parmales, the sister group of diatoms, reveals the evolutionary specialization of diatoms from phago-mixotrophs to photoautotrophs.</title>
        <authorList>
            <person name="Ban H."/>
            <person name="Sato S."/>
            <person name="Yoshikawa S."/>
            <person name="Yamada K."/>
            <person name="Nakamura Y."/>
            <person name="Ichinomiya M."/>
            <person name="Sato N."/>
            <person name="Blanc-Mathieu R."/>
            <person name="Endo H."/>
            <person name="Kuwata A."/>
            <person name="Ogata H."/>
        </authorList>
    </citation>
    <scope>NUCLEOTIDE SEQUENCE [LARGE SCALE GENOMIC DNA]</scope>
    <source>
        <strain evidence="4">NIES 3700</strain>
    </source>
</reference>
<evidence type="ECO:0000313" key="3">
    <source>
        <dbReference type="EMBL" id="GMH64922.1"/>
    </source>
</evidence>
<feature type="compositionally biased region" description="Acidic residues" evidence="1">
    <location>
        <begin position="12"/>
        <end position="25"/>
    </location>
</feature>
<feature type="transmembrane region" description="Helical" evidence="2">
    <location>
        <begin position="207"/>
        <end position="227"/>
    </location>
</feature>
<feature type="transmembrane region" description="Helical" evidence="2">
    <location>
        <begin position="109"/>
        <end position="128"/>
    </location>
</feature>
<keyword evidence="2" id="KW-0472">Membrane</keyword>
<feature type="transmembrane region" description="Helical" evidence="2">
    <location>
        <begin position="140"/>
        <end position="158"/>
    </location>
</feature>
<evidence type="ECO:0000256" key="2">
    <source>
        <dbReference type="SAM" id="Phobius"/>
    </source>
</evidence>
<accession>A0A9W7E3L4</accession>
<dbReference type="EMBL" id="BRXW01000547">
    <property type="protein sequence ID" value="GMH64922.1"/>
    <property type="molecule type" value="Genomic_DNA"/>
</dbReference>
<keyword evidence="4" id="KW-1185">Reference proteome</keyword>
<feature type="transmembrane region" description="Helical" evidence="2">
    <location>
        <begin position="247"/>
        <end position="266"/>
    </location>
</feature>
<feature type="transmembrane region" description="Helical" evidence="2">
    <location>
        <begin position="170"/>
        <end position="187"/>
    </location>
</feature>
<organism evidence="3 4">
    <name type="scientific">Triparma laevis f. longispina</name>
    <dbReference type="NCBI Taxonomy" id="1714387"/>
    <lineage>
        <taxon>Eukaryota</taxon>
        <taxon>Sar</taxon>
        <taxon>Stramenopiles</taxon>
        <taxon>Ochrophyta</taxon>
        <taxon>Bolidophyceae</taxon>
        <taxon>Parmales</taxon>
        <taxon>Triparmaceae</taxon>
        <taxon>Triparma</taxon>
    </lineage>
</organism>